<dbReference type="PANTHER" id="PTHR24324">
    <property type="entry name" value="HOMEOBOX PROTEIN HHEX"/>
    <property type="match status" value="1"/>
</dbReference>
<feature type="compositionally biased region" description="Polar residues" evidence="7">
    <location>
        <begin position="158"/>
        <end position="180"/>
    </location>
</feature>
<evidence type="ECO:0000256" key="1">
    <source>
        <dbReference type="ARBA" id="ARBA00004123"/>
    </source>
</evidence>
<feature type="compositionally biased region" description="Polar residues" evidence="7">
    <location>
        <begin position="35"/>
        <end position="49"/>
    </location>
</feature>
<organism evidence="10">
    <name type="scientific">Chaetomium thermophilum (strain DSM 1495 / CBS 144.50 / IMI 039719)</name>
    <name type="common">Thermochaetoides thermophila</name>
    <dbReference type="NCBI Taxonomy" id="759272"/>
    <lineage>
        <taxon>Eukaryota</taxon>
        <taxon>Fungi</taxon>
        <taxon>Dikarya</taxon>
        <taxon>Ascomycota</taxon>
        <taxon>Pezizomycotina</taxon>
        <taxon>Sordariomycetes</taxon>
        <taxon>Sordariomycetidae</taxon>
        <taxon>Sordariales</taxon>
        <taxon>Chaetomiaceae</taxon>
        <taxon>Thermochaetoides</taxon>
    </lineage>
</organism>
<evidence type="ECO:0000256" key="5">
    <source>
        <dbReference type="PROSITE-ProRule" id="PRU00108"/>
    </source>
</evidence>
<dbReference type="InterPro" id="IPR009057">
    <property type="entry name" value="Homeodomain-like_sf"/>
</dbReference>
<dbReference type="GO" id="GO:0006357">
    <property type="term" value="P:regulation of transcription by RNA polymerase II"/>
    <property type="evidence" value="ECO:0007669"/>
    <property type="project" value="TreeGrafter"/>
</dbReference>
<dbReference type="Proteomes" id="UP000008066">
    <property type="component" value="Unassembled WGS sequence"/>
</dbReference>
<evidence type="ECO:0000256" key="4">
    <source>
        <dbReference type="ARBA" id="ARBA00023242"/>
    </source>
</evidence>
<dbReference type="InterPro" id="IPR001356">
    <property type="entry name" value="HD"/>
</dbReference>
<dbReference type="GO" id="GO:0000978">
    <property type="term" value="F:RNA polymerase II cis-regulatory region sequence-specific DNA binding"/>
    <property type="evidence" value="ECO:0007669"/>
    <property type="project" value="TreeGrafter"/>
</dbReference>
<dbReference type="KEGG" id="cthr:CTHT_0029110"/>
<evidence type="ECO:0000259" key="8">
    <source>
        <dbReference type="PROSITE" id="PS50071"/>
    </source>
</evidence>
<dbReference type="CDD" id="cd00086">
    <property type="entry name" value="homeodomain"/>
    <property type="match status" value="1"/>
</dbReference>
<dbReference type="SUPFAM" id="SSF46689">
    <property type="entry name" value="Homeodomain-like"/>
    <property type="match status" value="1"/>
</dbReference>
<dbReference type="GeneID" id="18256949"/>
<feature type="region of interest" description="Disordered" evidence="7">
    <location>
        <begin position="35"/>
        <end position="227"/>
    </location>
</feature>
<keyword evidence="2 5" id="KW-0238">DNA-binding</keyword>
<evidence type="ECO:0000313" key="10">
    <source>
        <dbReference type="Proteomes" id="UP000008066"/>
    </source>
</evidence>
<dbReference type="HOGENOM" id="CLU_017274_0_0_1"/>
<reference evidence="9 10" key="1">
    <citation type="journal article" date="2011" name="Cell">
        <title>Insight into structure and assembly of the nuclear pore complex by utilizing the genome of a eukaryotic thermophile.</title>
        <authorList>
            <person name="Amlacher S."/>
            <person name="Sarges P."/>
            <person name="Flemming D."/>
            <person name="van Noort V."/>
            <person name="Kunze R."/>
            <person name="Devos D.P."/>
            <person name="Arumugam M."/>
            <person name="Bork P."/>
            <person name="Hurt E."/>
        </authorList>
    </citation>
    <scope>NUCLEOTIDE SEQUENCE [LARGE SCALE GENOMIC DNA]</scope>
    <source>
        <strain evidence="10">DSM 1495 / CBS 144.50 / IMI 039719</strain>
    </source>
</reference>
<evidence type="ECO:0000256" key="3">
    <source>
        <dbReference type="ARBA" id="ARBA00023155"/>
    </source>
</evidence>
<feature type="region of interest" description="Disordered" evidence="7">
    <location>
        <begin position="299"/>
        <end position="332"/>
    </location>
</feature>
<dbReference type="RefSeq" id="XP_006693366.1">
    <property type="nucleotide sequence ID" value="XM_006693303.1"/>
</dbReference>
<dbReference type="OrthoDB" id="6159439at2759"/>
<sequence>MLVTRHAATEQNPWSRSKFETVFHKPVESLRMSSNFDPVTQSDWHSQYSFLPPGENSIFSQSYENASTSSENAESQAQSRTVTASSMSVDVEASKQTSSPLGHRLDPLGLRQQKQPSPAPEQPENQGETYGQKAGETTHEAPTGSNEAPHIPMEPNALNVNSSAGQESVLVQAQPASEEQSTAKEEVVVAVGDTEMTEPTKQGEEGGGAEGQAQQQTQESADKTIPRRKMKRFRFLMSEFAKQPHPDAAHRERLSREIPGLSPRQVQVWFQNRRAKIKRMNAEDRERMLKMRAVPDDFDSLSALHSPSYDETIDGGRAEARGGRSPSIAKWP</sequence>
<dbReference type="SMART" id="SM00389">
    <property type="entry name" value="HOX"/>
    <property type="match status" value="1"/>
</dbReference>
<feature type="domain" description="Homeobox" evidence="8">
    <location>
        <begin position="236"/>
        <end position="280"/>
    </location>
</feature>
<dbReference type="PANTHER" id="PTHR24324:SF5">
    <property type="entry name" value="HEMATOPOIETICALLY-EXPRESSED HOMEOBOX PROTEIN HHEX"/>
    <property type="match status" value="1"/>
</dbReference>
<keyword evidence="4 5" id="KW-0539">Nucleus</keyword>
<keyword evidence="10" id="KW-1185">Reference proteome</keyword>
<dbReference type="PROSITE" id="PS50071">
    <property type="entry name" value="HOMEOBOX_2"/>
    <property type="match status" value="1"/>
</dbReference>
<name>G0S823_CHATD</name>
<proteinExistence type="predicted"/>
<keyword evidence="3 5" id="KW-0371">Homeobox</keyword>
<feature type="compositionally biased region" description="Polar residues" evidence="7">
    <location>
        <begin position="80"/>
        <end position="100"/>
    </location>
</feature>
<evidence type="ECO:0000313" key="9">
    <source>
        <dbReference type="EMBL" id="EGS21070.1"/>
    </source>
</evidence>
<dbReference type="InterPro" id="IPR051000">
    <property type="entry name" value="Homeobox_DNA-bind_prot"/>
</dbReference>
<dbReference type="EMBL" id="GL988041">
    <property type="protein sequence ID" value="EGS21070.1"/>
    <property type="molecule type" value="Genomic_DNA"/>
</dbReference>
<gene>
    <name evidence="9" type="ORF">CTHT_0029110</name>
</gene>
<dbReference type="Pfam" id="PF00046">
    <property type="entry name" value="Homeodomain"/>
    <property type="match status" value="1"/>
</dbReference>
<dbReference type="AlphaFoldDB" id="G0S823"/>
<evidence type="ECO:0000256" key="7">
    <source>
        <dbReference type="SAM" id="MobiDB-lite"/>
    </source>
</evidence>
<dbReference type="eggNOG" id="KOG0849">
    <property type="taxonomic scope" value="Eukaryota"/>
</dbReference>
<feature type="compositionally biased region" description="Basic and acidic residues" evidence="7">
    <location>
        <begin position="242"/>
        <end position="256"/>
    </location>
</feature>
<accession>G0S823</accession>
<evidence type="ECO:0000256" key="2">
    <source>
        <dbReference type="ARBA" id="ARBA00023125"/>
    </source>
</evidence>
<dbReference type="Gene3D" id="1.10.10.60">
    <property type="entry name" value="Homeodomain-like"/>
    <property type="match status" value="1"/>
</dbReference>
<comment type="subcellular location">
    <subcellularLocation>
        <location evidence="1 5 6">Nucleus</location>
    </subcellularLocation>
</comment>
<feature type="region of interest" description="Disordered" evidence="7">
    <location>
        <begin position="239"/>
        <end position="259"/>
    </location>
</feature>
<feature type="compositionally biased region" description="Low complexity" evidence="7">
    <location>
        <begin position="62"/>
        <end position="79"/>
    </location>
</feature>
<dbReference type="GO" id="GO:0005634">
    <property type="term" value="C:nucleus"/>
    <property type="evidence" value="ECO:0007669"/>
    <property type="project" value="UniProtKB-SubCell"/>
</dbReference>
<dbReference type="STRING" id="759272.G0S823"/>
<evidence type="ECO:0000256" key="6">
    <source>
        <dbReference type="RuleBase" id="RU000682"/>
    </source>
</evidence>
<dbReference type="GO" id="GO:0030154">
    <property type="term" value="P:cell differentiation"/>
    <property type="evidence" value="ECO:0007669"/>
    <property type="project" value="TreeGrafter"/>
</dbReference>
<feature type="DNA-binding region" description="Homeobox" evidence="5">
    <location>
        <begin position="238"/>
        <end position="281"/>
    </location>
</feature>
<protein>
    <submittedName>
        <fullName evidence="9">Putative sequence-specific DNA binding protein</fullName>
    </submittedName>
</protein>